<evidence type="ECO:0000313" key="2">
    <source>
        <dbReference type="Proteomes" id="UP001055072"/>
    </source>
</evidence>
<dbReference type="Proteomes" id="UP001055072">
    <property type="component" value="Unassembled WGS sequence"/>
</dbReference>
<comment type="caution">
    <text evidence="1">The sequence shown here is derived from an EMBL/GenBank/DDBJ whole genome shotgun (WGS) entry which is preliminary data.</text>
</comment>
<sequence length="428" mass="45809">MAASIAMSYIKPHMPLYCMPEPETVQDGIDLPPDGGLRAWLVVLGSSLGTFATFGFVNAWGVFQSYYEQTLLSDTSPSTIAWIGSIQYSLVFIPGLVVGRLFDMGIFRIPLTLASAWLVMATFLVAECKTYWQFLLCQGFAVGLGSGVIFNPTLGVIPHWFQKKKGIALGVVAFGSSIGGTVFPIAVRNLIQSVGFKWTMRIIGFIILVALALTNVCVARRLPPKKNSGPFFNLHAFKNPAYTTYCLAGFVSFLGLYTVLTYIDASASFAGIDDNFSFYLVSIANAGSAIGRLASGFGADIFGPLAMMIPSTAIAGILTFIWPFMSSKSGFSAMGFFYGLSSGFFVSILAAPIVEMGETHDVGVRMGMYFTVVALGALAGPPISGAINQSTGGYKDVGYYAGSAVLLSVVLLIISRHFILHGRIWGKA</sequence>
<organism evidence="1 2">
    <name type="scientific">Irpex rosettiformis</name>
    <dbReference type="NCBI Taxonomy" id="378272"/>
    <lineage>
        <taxon>Eukaryota</taxon>
        <taxon>Fungi</taxon>
        <taxon>Dikarya</taxon>
        <taxon>Basidiomycota</taxon>
        <taxon>Agaricomycotina</taxon>
        <taxon>Agaricomycetes</taxon>
        <taxon>Polyporales</taxon>
        <taxon>Irpicaceae</taxon>
        <taxon>Irpex</taxon>
    </lineage>
</organism>
<dbReference type="EMBL" id="MU274925">
    <property type="protein sequence ID" value="KAI0086146.1"/>
    <property type="molecule type" value="Genomic_DNA"/>
</dbReference>
<keyword evidence="2" id="KW-1185">Reference proteome</keyword>
<accession>A0ACB8TVZ8</accession>
<proteinExistence type="predicted"/>
<protein>
    <submittedName>
        <fullName evidence="1">MFS general substrate transporter</fullName>
    </submittedName>
</protein>
<reference evidence="1" key="1">
    <citation type="journal article" date="2021" name="Environ. Microbiol.">
        <title>Gene family expansions and transcriptome signatures uncover fungal adaptations to wood decay.</title>
        <authorList>
            <person name="Hage H."/>
            <person name="Miyauchi S."/>
            <person name="Viragh M."/>
            <person name="Drula E."/>
            <person name="Min B."/>
            <person name="Chaduli D."/>
            <person name="Navarro D."/>
            <person name="Favel A."/>
            <person name="Norest M."/>
            <person name="Lesage-Meessen L."/>
            <person name="Balint B."/>
            <person name="Merenyi Z."/>
            <person name="de Eugenio L."/>
            <person name="Morin E."/>
            <person name="Martinez A.T."/>
            <person name="Baldrian P."/>
            <person name="Stursova M."/>
            <person name="Martinez M.J."/>
            <person name="Novotny C."/>
            <person name="Magnuson J.K."/>
            <person name="Spatafora J.W."/>
            <person name="Maurice S."/>
            <person name="Pangilinan J."/>
            <person name="Andreopoulos W."/>
            <person name="LaButti K."/>
            <person name="Hundley H."/>
            <person name="Na H."/>
            <person name="Kuo A."/>
            <person name="Barry K."/>
            <person name="Lipzen A."/>
            <person name="Henrissat B."/>
            <person name="Riley R."/>
            <person name="Ahrendt S."/>
            <person name="Nagy L.G."/>
            <person name="Grigoriev I.V."/>
            <person name="Martin F."/>
            <person name="Rosso M.N."/>
        </authorList>
    </citation>
    <scope>NUCLEOTIDE SEQUENCE</scope>
    <source>
        <strain evidence="1">CBS 384.51</strain>
    </source>
</reference>
<name>A0ACB8TVZ8_9APHY</name>
<gene>
    <name evidence="1" type="ORF">BDY19DRAFT_1017461</name>
</gene>
<evidence type="ECO:0000313" key="1">
    <source>
        <dbReference type="EMBL" id="KAI0086146.1"/>
    </source>
</evidence>